<evidence type="ECO:0000259" key="5">
    <source>
        <dbReference type="PROSITE" id="PS51485"/>
    </source>
</evidence>
<dbReference type="EMBL" id="JBJXBP010000005">
    <property type="protein sequence ID" value="KAL3828342.1"/>
    <property type="molecule type" value="Genomic_DNA"/>
</dbReference>
<dbReference type="Gene3D" id="2.60.40.420">
    <property type="entry name" value="Cupredoxins - blue copper proteins"/>
    <property type="match status" value="1"/>
</dbReference>
<sequence length="190" mass="20443">MDYTNKRVFLLLILGLLWCSSSMGAVYQVGDAAGWNAQGTDYKAWASNINFQLGDTIVFNYSPQMHNALEVSSADFRACSGAAPMVAYTSGNDQVVLSTPGEHYFICSFPGMCQAGQKIKVKVSSSSSDNNNHSPPSPVVVVPKPPIAGTNMPRVYPIGCSASSPLVSFHNKLGLIALFTSCVFFAFYIH</sequence>
<keyword evidence="2" id="KW-0325">Glycoprotein</keyword>
<dbReference type="FunFam" id="2.60.40.420:FF:000003">
    <property type="entry name" value="Blue copper"/>
    <property type="match status" value="1"/>
</dbReference>
<keyword evidence="4" id="KW-0732">Signal</keyword>
<name>A0ABD3SUV2_9LAMI</name>
<evidence type="ECO:0000313" key="7">
    <source>
        <dbReference type="Proteomes" id="UP001634393"/>
    </source>
</evidence>
<evidence type="ECO:0000313" key="6">
    <source>
        <dbReference type="EMBL" id="KAL3828342.1"/>
    </source>
</evidence>
<accession>A0ABD3SUV2</accession>
<reference evidence="6 7" key="1">
    <citation type="submission" date="2024-12" db="EMBL/GenBank/DDBJ databases">
        <title>The unique morphological basis and parallel evolutionary history of personate flowers in Penstemon.</title>
        <authorList>
            <person name="Depatie T.H."/>
            <person name="Wessinger C.A."/>
        </authorList>
    </citation>
    <scope>NUCLEOTIDE SEQUENCE [LARGE SCALE GENOMIC DNA]</scope>
    <source>
        <strain evidence="6">WTNN_2</strain>
        <tissue evidence="6">Leaf</tissue>
    </source>
</reference>
<evidence type="ECO:0000256" key="2">
    <source>
        <dbReference type="ARBA" id="ARBA00023180"/>
    </source>
</evidence>
<keyword evidence="3" id="KW-1133">Transmembrane helix</keyword>
<protein>
    <recommendedName>
        <fullName evidence="5">Phytocyanin domain-containing protein</fullName>
    </recommendedName>
</protein>
<dbReference type="AlphaFoldDB" id="A0ABD3SUV2"/>
<feature type="signal peptide" evidence="4">
    <location>
        <begin position="1"/>
        <end position="24"/>
    </location>
</feature>
<dbReference type="InterPro" id="IPR008972">
    <property type="entry name" value="Cupredoxin"/>
</dbReference>
<dbReference type="SUPFAM" id="SSF49503">
    <property type="entry name" value="Cupredoxins"/>
    <property type="match status" value="1"/>
</dbReference>
<dbReference type="PANTHER" id="PTHR33021:SF339">
    <property type="entry name" value="OS07G0570600 PROTEIN"/>
    <property type="match status" value="1"/>
</dbReference>
<feature type="domain" description="Phytocyanin" evidence="5">
    <location>
        <begin position="25"/>
        <end position="125"/>
    </location>
</feature>
<evidence type="ECO:0000256" key="1">
    <source>
        <dbReference type="ARBA" id="ARBA00022723"/>
    </source>
</evidence>
<dbReference type="Pfam" id="PF02298">
    <property type="entry name" value="Cu_bind_like"/>
    <property type="match status" value="1"/>
</dbReference>
<feature type="transmembrane region" description="Helical" evidence="3">
    <location>
        <begin position="173"/>
        <end position="189"/>
    </location>
</feature>
<gene>
    <name evidence="6" type="ORF">ACJIZ3_017144</name>
</gene>
<proteinExistence type="predicted"/>
<comment type="caution">
    <text evidence="6">The sequence shown here is derived from an EMBL/GenBank/DDBJ whole genome shotgun (WGS) entry which is preliminary data.</text>
</comment>
<feature type="chain" id="PRO_5044814097" description="Phytocyanin domain-containing protein" evidence="4">
    <location>
        <begin position="25"/>
        <end position="190"/>
    </location>
</feature>
<keyword evidence="1" id="KW-0479">Metal-binding</keyword>
<keyword evidence="3" id="KW-0812">Transmembrane</keyword>
<dbReference type="CDD" id="cd04216">
    <property type="entry name" value="Phytocyanin"/>
    <property type="match status" value="1"/>
</dbReference>
<dbReference type="InterPro" id="IPR039391">
    <property type="entry name" value="Phytocyanin-like"/>
</dbReference>
<dbReference type="PROSITE" id="PS51485">
    <property type="entry name" value="PHYTOCYANIN"/>
    <property type="match status" value="1"/>
</dbReference>
<keyword evidence="7" id="KW-1185">Reference proteome</keyword>
<evidence type="ECO:0000256" key="3">
    <source>
        <dbReference type="SAM" id="Phobius"/>
    </source>
</evidence>
<dbReference type="PANTHER" id="PTHR33021">
    <property type="entry name" value="BLUE COPPER PROTEIN"/>
    <property type="match status" value="1"/>
</dbReference>
<dbReference type="Proteomes" id="UP001634393">
    <property type="component" value="Unassembled WGS sequence"/>
</dbReference>
<organism evidence="6 7">
    <name type="scientific">Penstemon smallii</name>
    <dbReference type="NCBI Taxonomy" id="265156"/>
    <lineage>
        <taxon>Eukaryota</taxon>
        <taxon>Viridiplantae</taxon>
        <taxon>Streptophyta</taxon>
        <taxon>Embryophyta</taxon>
        <taxon>Tracheophyta</taxon>
        <taxon>Spermatophyta</taxon>
        <taxon>Magnoliopsida</taxon>
        <taxon>eudicotyledons</taxon>
        <taxon>Gunneridae</taxon>
        <taxon>Pentapetalae</taxon>
        <taxon>asterids</taxon>
        <taxon>lamiids</taxon>
        <taxon>Lamiales</taxon>
        <taxon>Plantaginaceae</taxon>
        <taxon>Cheloneae</taxon>
        <taxon>Penstemon</taxon>
    </lineage>
</organism>
<evidence type="ECO:0000256" key="4">
    <source>
        <dbReference type="SAM" id="SignalP"/>
    </source>
</evidence>
<dbReference type="InterPro" id="IPR003245">
    <property type="entry name" value="Phytocyanin_dom"/>
</dbReference>
<keyword evidence="3" id="KW-0472">Membrane</keyword>
<dbReference type="GO" id="GO:0046872">
    <property type="term" value="F:metal ion binding"/>
    <property type="evidence" value="ECO:0007669"/>
    <property type="project" value="UniProtKB-KW"/>
</dbReference>